<dbReference type="AlphaFoldDB" id="A0A1M6NYN2"/>
<evidence type="ECO:0000313" key="1">
    <source>
        <dbReference type="EMBL" id="SHK00761.1"/>
    </source>
</evidence>
<organism evidence="1 2">
    <name type="scientific">Rubritalea squalenifaciens DSM 18772</name>
    <dbReference type="NCBI Taxonomy" id="1123071"/>
    <lineage>
        <taxon>Bacteria</taxon>
        <taxon>Pseudomonadati</taxon>
        <taxon>Verrucomicrobiota</taxon>
        <taxon>Verrucomicrobiia</taxon>
        <taxon>Verrucomicrobiales</taxon>
        <taxon>Rubritaleaceae</taxon>
        <taxon>Rubritalea</taxon>
    </lineage>
</organism>
<dbReference type="RefSeq" id="WP_143184580.1">
    <property type="nucleotide sequence ID" value="NZ_FQYR01000005.1"/>
</dbReference>
<dbReference type="InParanoid" id="A0A1M6NYN2"/>
<name>A0A1M6NYN2_9BACT</name>
<keyword evidence="2" id="KW-1185">Reference proteome</keyword>
<dbReference type="Proteomes" id="UP000184510">
    <property type="component" value="Unassembled WGS sequence"/>
</dbReference>
<reference evidence="1 2" key="1">
    <citation type="submission" date="2016-11" db="EMBL/GenBank/DDBJ databases">
        <authorList>
            <person name="Jaros S."/>
            <person name="Januszkiewicz K."/>
            <person name="Wedrychowicz H."/>
        </authorList>
    </citation>
    <scope>NUCLEOTIDE SEQUENCE [LARGE SCALE GENOMIC DNA]</scope>
    <source>
        <strain evidence="1 2">DSM 18772</strain>
    </source>
</reference>
<evidence type="ECO:0000313" key="2">
    <source>
        <dbReference type="Proteomes" id="UP000184510"/>
    </source>
</evidence>
<dbReference type="Pfam" id="PF18143">
    <property type="entry name" value="HAD_SAK_2"/>
    <property type="match status" value="1"/>
</dbReference>
<proteinExistence type="predicted"/>
<dbReference type="EMBL" id="FQYR01000005">
    <property type="protein sequence ID" value="SHK00761.1"/>
    <property type="molecule type" value="Genomic_DNA"/>
</dbReference>
<sequence>MKVVFLDIDGVLVNGRQITPSFDHGAVKRLHHLVTSHEAKVVLSSDWRHTWAPERLSKEILYQTGVEIHIDDATPSKVKDEETGLYLADIRGAEIQAWLDDNEVSAYVILDDMEPRNFLQHQLGKHVWTNFHTGFTQEKLQEADSVLCG</sequence>
<protein>
    <submittedName>
        <fullName evidence="1">Uncharacterized protein</fullName>
    </submittedName>
</protein>
<gene>
    <name evidence="1" type="ORF">SAMN02745181_3016</name>
</gene>
<accession>A0A1M6NYN2</accession>
<dbReference type="OrthoDB" id="1078798at2"/>